<dbReference type="InterPro" id="IPR000232">
    <property type="entry name" value="HSF_DNA-bd"/>
</dbReference>
<sequence length="208" mass="24056">MAHEQHEPQLPDMNVEAAIGAQGEAAGRRCTGHFINNLYSYLQKGKYQEILEWRDEGRFIIKDGEEFRKQCFFICGKTFAIFIARMNEWGFTTIAKTDNMAVFYSSSFAADADFVFLPILLMGFFLLLDQSSLEELQENNKLVSDLLIGERRNRTTELIIRNNEPLTMLVRWDTGYQPSCVRRDWVFQLGLNGELQTLEMSELEGNPY</sequence>
<keyword evidence="3" id="KW-0346">Stress response</keyword>
<dbReference type="Gene3D" id="1.10.10.10">
    <property type="entry name" value="Winged helix-like DNA-binding domain superfamily/Winged helix DNA-binding domain"/>
    <property type="match status" value="1"/>
</dbReference>
<keyword evidence="1" id="KW-0238">DNA-binding</keyword>
<evidence type="ECO:0000259" key="2">
    <source>
        <dbReference type="Pfam" id="PF00447"/>
    </source>
</evidence>
<comment type="caution">
    <text evidence="3">The sequence shown here is derived from an EMBL/GenBank/DDBJ whole genome shotgun (WGS) entry which is preliminary data.</text>
</comment>
<dbReference type="GO" id="GO:0043565">
    <property type="term" value="F:sequence-specific DNA binding"/>
    <property type="evidence" value="ECO:0007669"/>
    <property type="project" value="InterPro"/>
</dbReference>
<dbReference type="EMBL" id="MVGT01003949">
    <property type="protein sequence ID" value="OVA02539.1"/>
    <property type="molecule type" value="Genomic_DNA"/>
</dbReference>
<evidence type="ECO:0000256" key="1">
    <source>
        <dbReference type="ARBA" id="ARBA00023125"/>
    </source>
</evidence>
<keyword evidence="4" id="KW-1185">Reference proteome</keyword>
<dbReference type="GO" id="GO:0003700">
    <property type="term" value="F:DNA-binding transcription factor activity"/>
    <property type="evidence" value="ECO:0007669"/>
    <property type="project" value="InterPro"/>
</dbReference>
<name>A0A200PWD5_MACCD</name>
<accession>A0A200PWD5</accession>
<proteinExistence type="predicted"/>
<reference evidence="3 4" key="1">
    <citation type="journal article" date="2017" name="Mol. Plant">
        <title>The Genome of Medicinal Plant Macleaya cordata Provides New Insights into Benzylisoquinoline Alkaloids Metabolism.</title>
        <authorList>
            <person name="Liu X."/>
            <person name="Liu Y."/>
            <person name="Huang P."/>
            <person name="Ma Y."/>
            <person name="Qing Z."/>
            <person name="Tang Q."/>
            <person name="Cao H."/>
            <person name="Cheng P."/>
            <person name="Zheng Y."/>
            <person name="Yuan Z."/>
            <person name="Zhou Y."/>
            <person name="Liu J."/>
            <person name="Tang Z."/>
            <person name="Zhuo Y."/>
            <person name="Zhang Y."/>
            <person name="Yu L."/>
            <person name="Huang J."/>
            <person name="Yang P."/>
            <person name="Peng Q."/>
            <person name="Zhang J."/>
            <person name="Jiang W."/>
            <person name="Zhang Z."/>
            <person name="Lin K."/>
            <person name="Ro D.K."/>
            <person name="Chen X."/>
            <person name="Xiong X."/>
            <person name="Shang Y."/>
            <person name="Huang S."/>
            <person name="Zeng J."/>
        </authorList>
    </citation>
    <scope>NUCLEOTIDE SEQUENCE [LARGE SCALE GENOMIC DNA]</scope>
    <source>
        <strain evidence="4">cv. BLH2017</strain>
        <tissue evidence="3">Root</tissue>
    </source>
</reference>
<gene>
    <name evidence="3" type="ORF">BVC80_9091g44</name>
</gene>
<dbReference type="Proteomes" id="UP000195402">
    <property type="component" value="Unassembled WGS sequence"/>
</dbReference>
<protein>
    <submittedName>
        <fullName evidence="3">Heat shock factor (HSF)-type</fullName>
    </submittedName>
</protein>
<evidence type="ECO:0000313" key="3">
    <source>
        <dbReference type="EMBL" id="OVA02539.1"/>
    </source>
</evidence>
<dbReference type="InParanoid" id="A0A200PWD5"/>
<evidence type="ECO:0000313" key="4">
    <source>
        <dbReference type="Proteomes" id="UP000195402"/>
    </source>
</evidence>
<dbReference type="Pfam" id="PF00447">
    <property type="entry name" value="HSF_DNA-bind"/>
    <property type="match status" value="1"/>
</dbReference>
<dbReference type="InterPro" id="IPR036388">
    <property type="entry name" value="WH-like_DNA-bd_sf"/>
</dbReference>
<dbReference type="AlphaFoldDB" id="A0A200PWD5"/>
<feature type="domain" description="HSF-type DNA-binding" evidence="2">
    <location>
        <begin position="34"/>
        <end position="110"/>
    </location>
</feature>
<organism evidence="3 4">
    <name type="scientific">Macleaya cordata</name>
    <name type="common">Five-seeded plume-poppy</name>
    <name type="synonym">Bocconia cordata</name>
    <dbReference type="NCBI Taxonomy" id="56857"/>
    <lineage>
        <taxon>Eukaryota</taxon>
        <taxon>Viridiplantae</taxon>
        <taxon>Streptophyta</taxon>
        <taxon>Embryophyta</taxon>
        <taxon>Tracheophyta</taxon>
        <taxon>Spermatophyta</taxon>
        <taxon>Magnoliopsida</taxon>
        <taxon>Ranunculales</taxon>
        <taxon>Papaveraceae</taxon>
        <taxon>Papaveroideae</taxon>
        <taxon>Macleaya</taxon>
    </lineage>
</organism>